<dbReference type="SMART" id="SM00382">
    <property type="entry name" value="AAA"/>
    <property type="match status" value="1"/>
</dbReference>
<evidence type="ECO:0000256" key="3">
    <source>
        <dbReference type="ARBA" id="ARBA00022448"/>
    </source>
</evidence>
<comment type="subcellular location">
    <subcellularLocation>
        <location evidence="1">Cell membrane</location>
        <topology evidence="1">Peripheral membrane protein</topology>
    </subcellularLocation>
</comment>
<evidence type="ECO:0000256" key="5">
    <source>
        <dbReference type="ARBA" id="ARBA00022741"/>
    </source>
</evidence>
<dbReference type="GO" id="GO:0005886">
    <property type="term" value="C:plasma membrane"/>
    <property type="evidence" value="ECO:0007669"/>
    <property type="project" value="UniProtKB-SubCell"/>
</dbReference>
<evidence type="ECO:0000313" key="9">
    <source>
        <dbReference type="EMBL" id="NYG59859.1"/>
    </source>
</evidence>
<dbReference type="NCBIfam" id="TIGR01727">
    <property type="entry name" value="oligo_HPY"/>
    <property type="match status" value="1"/>
</dbReference>
<dbReference type="InterPro" id="IPR027417">
    <property type="entry name" value="P-loop_NTPase"/>
</dbReference>
<dbReference type="PROSITE" id="PS00211">
    <property type="entry name" value="ABC_TRANSPORTER_1"/>
    <property type="match status" value="1"/>
</dbReference>
<dbReference type="GO" id="GO:0005524">
    <property type="term" value="F:ATP binding"/>
    <property type="evidence" value="ECO:0007669"/>
    <property type="project" value="UniProtKB-KW"/>
</dbReference>
<evidence type="ECO:0000256" key="6">
    <source>
        <dbReference type="ARBA" id="ARBA00022840"/>
    </source>
</evidence>
<dbReference type="Pfam" id="PF00005">
    <property type="entry name" value="ABC_tran"/>
    <property type="match status" value="1"/>
</dbReference>
<dbReference type="Pfam" id="PF08352">
    <property type="entry name" value="oligo_HPY"/>
    <property type="match status" value="1"/>
</dbReference>
<dbReference type="GO" id="GO:0015833">
    <property type="term" value="P:peptide transport"/>
    <property type="evidence" value="ECO:0007669"/>
    <property type="project" value="InterPro"/>
</dbReference>
<organism evidence="9 10">
    <name type="scientific">Nocardioides daedukensis</name>
    <dbReference type="NCBI Taxonomy" id="634462"/>
    <lineage>
        <taxon>Bacteria</taxon>
        <taxon>Bacillati</taxon>
        <taxon>Actinomycetota</taxon>
        <taxon>Actinomycetes</taxon>
        <taxon>Propionibacteriales</taxon>
        <taxon>Nocardioidaceae</taxon>
        <taxon>Nocardioides</taxon>
    </lineage>
</organism>
<evidence type="ECO:0000256" key="7">
    <source>
        <dbReference type="ARBA" id="ARBA00023136"/>
    </source>
</evidence>
<sequence length="284" mass="31024">MALVGESGSGKSTVAQSIMRMIRPPVGDLREGVVSVNGVDVRLCTDQQMRQVLRSEIGFIPQDPTTALDPLYTIRSQIKEVLPPEDKKNADRVITELLESLGIVNAADRLGDYPHEFSGGMKQRVAIAIALAKKPSVLIADEPTTALDVTTQIGILRLLDKLRRERSLATLFITHNIRVARLLCQHVVVMYGGIVVESGPIDQVMAAPSHPYTRALLDASVLGDHPRQKLRAIPGNPPSLFTMPKGCPFSPRCANATDQCHDGLPEETATERGTRYTCWNPVMS</sequence>
<reference evidence="9 10" key="1">
    <citation type="submission" date="2020-07" db="EMBL/GenBank/DDBJ databases">
        <title>Sequencing the genomes of 1000 actinobacteria strains.</title>
        <authorList>
            <person name="Klenk H.-P."/>
        </authorList>
    </citation>
    <scope>NUCLEOTIDE SEQUENCE [LARGE SCALE GENOMIC DNA]</scope>
    <source>
        <strain evidence="9 10">DSM 23819</strain>
    </source>
</reference>
<comment type="caution">
    <text evidence="9">The sequence shown here is derived from an EMBL/GenBank/DDBJ whole genome shotgun (WGS) entry which is preliminary data.</text>
</comment>
<dbReference type="InterPro" id="IPR003593">
    <property type="entry name" value="AAA+_ATPase"/>
</dbReference>
<dbReference type="InterPro" id="IPR017871">
    <property type="entry name" value="ABC_transporter-like_CS"/>
</dbReference>
<dbReference type="Proteomes" id="UP000540656">
    <property type="component" value="Unassembled WGS sequence"/>
</dbReference>
<evidence type="ECO:0000256" key="2">
    <source>
        <dbReference type="ARBA" id="ARBA00005417"/>
    </source>
</evidence>
<keyword evidence="5" id="KW-0547">Nucleotide-binding</keyword>
<keyword evidence="6 9" id="KW-0067">ATP-binding</keyword>
<evidence type="ECO:0000256" key="1">
    <source>
        <dbReference type="ARBA" id="ARBA00004202"/>
    </source>
</evidence>
<dbReference type="Gene3D" id="3.40.50.300">
    <property type="entry name" value="P-loop containing nucleotide triphosphate hydrolases"/>
    <property type="match status" value="1"/>
</dbReference>
<keyword evidence="3" id="KW-0813">Transport</keyword>
<evidence type="ECO:0000313" key="10">
    <source>
        <dbReference type="Proteomes" id="UP000540656"/>
    </source>
</evidence>
<evidence type="ECO:0000256" key="4">
    <source>
        <dbReference type="ARBA" id="ARBA00022475"/>
    </source>
</evidence>
<proteinExistence type="inferred from homology"/>
<dbReference type="GO" id="GO:0016887">
    <property type="term" value="F:ATP hydrolysis activity"/>
    <property type="evidence" value="ECO:0007669"/>
    <property type="project" value="InterPro"/>
</dbReference>
<dbReference type="EMBL" id="JACCAA010000001">
    <property type="protein sequence ID" value="NYG59859.1"/>
    <property type="molecule type" value="Genomic_DNA"/>
</dbReference>
<accession>A0A7Y9S500</accession>
<dbReference type="AlphaFoldDB" id="A0A7Y9S500"/>
<feature type="domain" description="ABC transporter" evidence="8">
    <location>
        <begin position="1"/>
        <end position="217"/>
    </location>
</feature>
<dbReference type="CDD" id="cd03257">
    <property type="entry name" value="ABC_NikE_OppD_transporters"/>
    <property type="match status" value="1"/>
</dbReference>
<dbReference type="InterPro" id="IPR013563">
    <property type="entry name" value="Oligopep_ABC_C"/>
</dbReference>
<gene>
    <name evidence="9" type="ORF">BJ980_002782</name>
</gene>
<keyword evidence="7" id="KW-0472">Membrane</keyword>
<keyword evidence="4" id="KW-1003">Cell membrane</keyword>
<protein>
    <submittedName>
        <fullName evidence="9">Oligopeptide/dipeptide ABC transporter ATP-binding protein</fullName>
    </submittedName>
</protein>
<dbReference type="PANTHER" id="PTHR43297">
    <property type="entry name" value="OLIGOPEPTIDE TRANSPORT ATP-BINDING PROTEIN APPD"/>
    <property type="match status" value="1"/>
</dbReference>
<keyword evidence="10" id="KW-1185">Reference proteome</keyword>
<dbReference type="InterPro" id="IPR003439">
    <property type="entry name" value="ABC_transporter-like_ATP-bd"/>
</dbReference>
<name>A0A7Y9S500_9ACTN</name>
<evidence type="ECO:0000259" key="8">
    <source>
        <dbReference type="PROSITE" id="PS50893"/>
    </source>
</evidence>
<dbReference type="PROSITE" id="PS50893">
    <property type="entry name" value="ABC_TRANSPORTER_2"/>
    <property type="match status" value="1"/>
</dbReference>
<dbReference type="InterPro" id="IPR050388">
    <property type="entry name" value="ABC_Ni/Peptide_Import"/>
</dbReference>
<dbReference type="SUPFAM" id="SSF52540">
    <property type="entry name" value="P-loop containing nucleoside triphosphate hydrolases"/>
    <property type="match status" value="1"/>
</dbReference>
<dbReference type="PANTHER" id="PTHR43297:SF2">
    <property type="entry name" value="DIPEPTIDE TRANSPORT ATP-BINDING PROTEIN DPPD"/>
    <property type="match status" value="1"/>
</dbReference>
<comment type="similarity">
    <text evidence="2">Belongs to the ABC transporter superfamily.</text>
</comment>